<sequence length="1061" mass="113886">MPSGRAQVASTDNGDLVARLRSTESDVRHQAQTQLYELCRVQLVPYFRRRLRYASEVDDYVHEVFTGALETIRRGNDPQNVAAWLTGIAQNLLVKHYQQLEHRADGEIPEQQSTPAELSLELDKPELTEDELPELTDDLAEILGKRELWRTVRVAISAITPNLSRVMDTHIKLTLREQRRTTTAELASALDMPPDRVERQLHRARVATVTAATALVLARTGRNACSILDGMLSDEQKRAGDKLVLDVKQSKAVAKHAETCVQCAPRADAAGKYVLWAIGPGLIVVSDDDERRRAVAALFSRSDSVPVGNVVAVAEPTVVAVGRQVAGTRPPSGGAFGTLVRVSSSRVMNSVSHIAQDPMVFRAVAGTVAAVVLGVCGLLTSSTPLAPPPPIGEAAPDPADPKPDLVVNQPAPPTTTTPGPTSVPPVRPATPAPPSTPNTPGPQQRQAPAETPKPAVATPGTTPQTTTPNTGPTTPPTSQPSRNGTTTPPPPPSYEDVTVDFTDVAYSTFTVSGADGWHNSKQVHRMRLAPGVHTLSTALGQRFTFTVTDARTVEYDRSLEGTLTGSGTNTLAVHGKPVTLNTADIDYMSTGVGGTYQTAERSHTYKLLPGNHYFVFNNQASLRFAITQQGNVDYAPELAGMLTGAGTKTLAIHGKHITIDTSGIDYAGSTLGGVAWRTPAKTQQIYRLLPGGHYLLTSNGIITTFSITPQGHVAYKPELEGIFTGTGTTTLTAHGKPITINTAELDYANTSLLGLNWKTPDTNRTYRLLPGNHHLVASNGTATILFTITPQGHVTYKPEHQGTLTGTGTTTLTAHGKPITINTAELDYANTSLLGLNWTTPNTNRTYRLLPGNHHLVASNGTATILFTITPQGHVTYKPEYRTVFTGEGTTTLAVHGHPITINTADLDYANTSLLGLNWTTPNTNRTYKLLPGNHHLVTSSGITILFTVTPQGHLTYKPEHRTVFTGEGTTTLVVHGRPITFDLRNSGATGFAVTGLTGRAANTLVTLRLVPGAHNLQLSDGRRFAFRVTEPGHVDYDRSLDAVLSGRGSSTLVVRRARRR</sequence>
<feature type="compositionally biased region" description="Pro residues" evidence="5">
    <location>
        <begin position="410"/>
        <end position="440"/>
    </location>
</feature>
<dbReference type="Pfam" id="PF04542">
    <property type="entry name" value="Sigma70_r2"/>
    <property type="match status" value="1"/>
</dbReference>
<protein>
    <recommendedName>
        <fullName evidence="6">RNA polymerase sigma-70 region 2 domain-containing protein</fullName>
    </recommendedName>
</protein>
<evidence type="ECO:0000256" key="4">
    <source>
        <dbReference type="ARBA" id="ARBA00023163"/>
    </source>
</evidence>
<evidence type="ECO:0000256" key="1">
    <source>
        <dbReference type="ARBA" id="ARBA00023015"/>
    </source>
</evidence>
<keyword evidence="2" id="KW-0731">Sigma factor</keyword>
<dbReference type="Proteomes" id="UP000287547">
    <property type="component" value="Unassembled WGS sequence"/>
</dbReference>
<evidence type="ECO:0000256" key="5">
    <source>
        <dbReference type="SAM" id="MobiDB-lite"/>
    </source>
</evidence>
<feature type="compositionally biased region" description="Low complexity" evidence="5">
    <location>
        <begin position="458"/>
        <end position="472"/>
    </location>
</feature>
<evidence type="ECO:0000313" key="8">
    <source>
        <dbReference type="Proteomes" id="UP000287547"/>
    </source>
</evidence>
<gene>
    <name evidence="7" type="ORF">DMH04_29905</name>
</gene>
<dbReference type="GO" id="GO:0003677">
    <property type="term" value="F:DNA binding"/>
    <property type="evidence" value="ECO:0007669"/>
    <property type="project" value="UniProtKB-KW"/>
</dbReference>
<dbReference type="Gene3D" id="1.10.1740.10">
    <property type="match status" value="1"/>
</dbReference>
<dbReference type="InterPro" id="IPR007627">
    <property type="entry name" value="RNA_pol_sigma70_r2"/>
</dbReference>
<evidence type="ECO:0000256" key="3">
    <source>
        <dbReference type="ARBA" id="ARBA00023125"/>
    </source>
</evidence>
<evidence type="ECO:0000256" key="2">
    <source>
        <dbReference type="ARBA" id="ARBA00023082"/>
    </source>
</evidence>
<dbReference type="InterPro" id="IPR013325">
    <property type="entry name" value="RNA_pol_sigma_r2"/>
</dbReference>
<name>A0A428Z356_KIBAR</name>
<organism evidence="7 8">
    <name type="scientific">Kibdelosporangium aridum</name>
    <dbReference type="NCBI Taxonomy" id="2030"/>
    <lineage>
        <taxon>Bacteria</taxon>
        <taxon>Bacillati</taxon>
        <taxon>Actinomycetota</taxon>
        <taxon>Actinomycetes</taxon>
        <taxon>Pseudonocardiales</taxon>
        <taxon>Pseudonocardiaceae</taxon>
        <taxon>Kibdelosporangium</taxon>
    </lineage>
</organism>
<dbReference type="PANTHER" id="PTHR43133:SF8">
    <property type="entry name" value="RNA POLYMERASE SIGMA FACTOR HI_1459-RELATED"/>
    <property type="match status" value="1"/>
</dbReference>
<comment type="caution">
    <text evidence="7">The sequence shown here is derived from an EMBL/GenBank/DDBJ whole genome shotgun (WGS) entry which is preliminary data.</text>
</comment>
<feature type="region of interest" description="Disordered" evidence="5">
    <location>
        <begin position="387"/>
        <end position="497"/>
    </location>
</feature>
<feature type="domain" description="RNA polymerase sigma-70 region 2" evidence="6">
    <location>
        <begin position="35"/>
        <end position="99"/>
    </location>
</feature>
<dbReference type="NCBIfam" id="TIGR02937">
    <property type="entry name" value="sigma70-ECF"/>
    <property type="match status" value="1"/>
</dbReference>
<dbReference type="InterPro" id="IPR039425">
    <property type="entry name" value="RNA_pol_sigma-70-like"/>
</dbReference>
<keyword evidence="3" id="KW-0238">DNA-binding</keyword>
<dbReference type="EMBL" id="QHKI01000029">
    <property type="protein sequence ID" value="RSM80355.1"/>
    <property type="molecule type" value="Genomic_DNA"/>
</dbReference>
<dbReference type="AlphaFoldDB" id="A0A428Z356"/>
<keyword evidence="1" id="KW-0805">Transcription regulation</keyword>
<dbReference type="SUPFAM" id="SSF88946">
    <property type="entry name" value="Sigma2 domain of RNA polymerase sigma factors"/>
    <property type="match status" value="1"/>
</dbReference>
<reference evidence="7 8" key="1">
    <citation type="submission" date="2018-05" db="EMBL/GenBank/DDBJ databases">
        <title>Evolution of GPA BGCs.</title>
        <authorList>
            <person name="Waglechner N."/>
            <person name="Wright G.D."/>
        </authorList>
    </citation>
    <scope>NUCLEOTIDE SEQUENCE [LARGE SCALE GENOMIC DNA]</scope>
    <source>
        <strain evidence="7 8">A82846</strain>
    </source>
</reference>
<dbReference type="InterPro" id="IPR014284">
    <property type="entry name" value="RNA_pol_sigma-70_dom"/>
</dbReference>
<evidence type="ECO:0000259" key="6">
    <source>
        <dbReference type="Pfam" id="PF04542"/>
    </source>
</evidence>
<evidence type="ECO:0000313" key="7">
    <source>
        <dbReference type="EMBL" id="RSM80355.1"/>
    </source>
</evidence>
<keyword evidence="4" id="KW-0804">Transcription</keyword>
<dbReference type="GO" id="GO:0016987">
    <property type="term" value="F:sigma factor activity"/>
    <property type="evidence" value="ECO:0007669"/>
    <property type="project" value="UniProtKB-KW"/>
</dbReference>
<dbReference type="GO" id="GO:0006352">
    <property type="term" value="P:DNA-templated transcription initiation"/>
    <property type="evidence" value="ECO:0007669"/>
    <property type="project" value="InterPro"/>
</dbReference>
<accession>A0A428Z356</accession>
<proteinExistence type="predicted"/>
<dbReference type="PANTHER" id="PTHR43133">
    <property type="entry name" value="RNA POLYMERASE ECF-TYPE SIGMA FACTO"/>
    <property type="match status" value="1"/>
</dbReference>